<sequence length="126" mass="14253">MLKRSVVLWVKEATKWAWPGSSPPRGPNTVSRTPFPAALSMSASRWYSKWNDRAPTPRRRRREQLTAAIGKEFEDSGAAYGSPRIGLELREKGWRVSDNTIAAIMAEKGWVARKVKRRSATTRQGK</sequence>
<reference evidence="2 3" key="1">
    <citation type="submission" date="2020-10" db="EMBL/GenBank/DDBJ databases">
        <title>Identification of Nocardia species via Next-generation sequencing and recognition of intraspecies genetic diversity.</title>
        <authorList>
            <person name="Li P."/>
            <person name="Li P."/>
            <person name="Lu B."/>
        </authorList>
    </citation>
    <scope>NUCLEOTIDE SEQUENCE [LARGE SCALE GENOMIC DNA]</scope>
    <source>
        <strain evidence="2 3">BJ06-0157</strain>
    </source>
</reference>
<feature type="non-terminal residue" evidence="2">
    <location>
        <position position="126"/>
    </location>
</feature>
<protein>
    <submittedName>
        <fullName evidence="2">Transposase</fullName>
    </submittedName>
</protein>
<keyword evidence="3" id="KW-1185">Reference proteome</keyword>
<proteinExistence type="predicted"/>
<evidence type="ECO:0000259" key="1">
    <source>
        <dbReference type="Pfam" id="PF13276"/>
    </source>
</evidence>
<name>A0ABS0D2V9_9NOCA</name>
<gene>
    <name evidence="2" type="ORF">IU459_37660</name>
</gene>
<comment type="caution">
    <text evidence="2">The sequence shown here is derived from an EMBL/GenBank/DDBJ whole genome shotgun (WGS) entry which is preliminary data.</text>
</comment>
<dbReference type="RefSeq" id="WP_324199185.1">
    <property type="nucleotide sequence ID" value="NZ_JADLQX010000243.1"/>
</dbReference>
<dbReference type="Pfam" id="PF13276">
    <property type="entry name" value="HTH_21"/>
    <property type="match status" value="1"/>
</dbReference>
<accession>A0ABS0D2V9</accession>
<organism evidence="2 3">
    <name type="scientific">Nocardia amamiensis</name>
    <dbReference type="NCBI Taxonomy" id="404578"/>
    <lineage>
        <taxon>Bacteria</taxon>
        <taxon>Bacillati</taxon>
        <taxon>Actinomycetota</taxon>
        <taxon>Actinomycetes</taxon>
        <taxon>Mycobacteriales</taxon>
        <taxon>Nocardiaceae</taxon>
        <taxon>Nocardia</taxon>
    </lineage>
</organism>
<dbReference type="EMBL" id="JADLQX010000243">
    <property type="protein sequence ID" value="MBF6303175.1"/>
    <property type="molecule type" value="Genomic_DNA"/>
</dbReference>
<evidence type="ECO:0000313" key="2">
    <source>
        <dbReference type="EMBL" id="MBF6303175.1"/>
    </source>
</evidence>
<dbReference type="Proteomes" id="UP000702209">
    <property type="component" value="Unassembled WGS sequence"/>
</dbReference>
<feature type="domain" description="HTH-like" evidence="1">
    <location>
        <begin position="61"/>
        <end position="118"/>
    </location>
</feature>
<dbReference type="InterPro" id="IPR025948">
    <property type="entry name" value="HTH-like_dom"/>
</dbReference>
<evidence type="ECO:0000313" key="3">
    <source>
        <dbReference type="Proteomes" id="UP000702209"/>
    </source>
</evidence>